<evidence type="ECO:0000313" key="2">
    <source>
        <dbReference type="EMBL" id="CAF5185215.1"/>
    </source>
</evidence>
<evidence type="ECO:0008006" key="4">
    <source>
        <dbReference type="Google" id="ProtNLM"/>
    </source>
</evidence>
<evidence type="ECO:0000313" key="3">
    <source>
        <dbReference type="Proteomes" id="UP000676336"/>
    </source>
</evidence>
<keyword evidence="1" id="KW-0175">Coiled coil</keyword>
<protein>
    <recommendedName>
        <fullName evidence="4">IF rod domain-containing protein</fullName>
    </recommendedName>
</protein>
<evidence type="ECO:0000256" key="1">
    <source>
        <dbReference type="SAM" id="Coils"/>
    </source>
</evidence>
<reference evidence="2" key="1">
    <citation type="submission" date="2021-02" db="EMBL/GenBank/DDBJ databases">
        <authorList>
            <person name="Nowell W R."/>
        </authorList>
    </citation>
    <scope>NUCLEOTIDE SEQUENCE</scope>
</reference>
<sequence>NMAVNELHISRMKVMHVQHDEERREIQQLNDTFAMYLKRVQNLEEANKQLSVQILALRDRWGKLFTKIRLIILKYK</sequence>
<proteinExistence type="predicted"/>
<comment type="caution">
    <text evidence="2">The sequence shown here is derived from an EMBL/GenBank/DDBJ whole genome shotgun (WGS) entry which is preliminary data.</text>
</comment>
<gene>
    <name evidence="2" type="ORF">SMN809_LOCUS70250</name>
</gene>
<dbReference type="SUPFAM" id="SSF64593">
    <property type="entry name" value="Intermediate filament protein, coiled coil region"/>
    <property type="match status" value="1"/>
</dbReference>
<feature type="coiled-coil region" evidence="1">
    <location>
        <begin position="19"/>
        <end position="60"/>
    </location>
</feature>
<dbReference type="AlphaFoldDB" id="A0A8S3HQ05"/>
<feature type="non-terminal residue" evidence="2">
    <location>
        <position position="1"/>
    </location>
</feature>
<accession>A0A8S3HQ05</accession>
<organism evidence="2 3">
    <name type="scientific">Rotaria magnacalcarata</name>
    <dbReference type="NCBI Taxonomy" id="392030"/>
    <lineage>
        <taxon>Eukaryota</taxon>
        <taxon>Metazoa</taxon>
        <taxon>Spiralia</taxon>
        <taxon>Gnathifera</taxon>
        <taxon>Rotifera</taxon>
        <taxon>Eurotatoria</taxon>
        <taxon>Bdelloidea</taxon>
        <taxon>Philodinida</taxon>
        <taxon>Philodinidae</taxon>
        <taxon>Rotaria</taxon>
    </lineage>
</organism>
<name>A0A8S3HQ05_9BILA</name>
<dbReference type="EMBL" id="CAJOBI010321081">
    <property type="protein sequence ID" value="CAF5185215.1"/>
    <property type="molecule type" value="Genomic_DNA"/>
</dbReference>
<dbReference type="Proteomes" id="UP000676336">
    <property type="component" value="Unassembled WGS sequence"/>
</dbReference>